<dbReference type="OrthoDB" id="451488at2"/>
<feature type="transmembrane region" description="Helical" evidence="1">
    <location>
        <begin position="236"/>
        <end position="257"/>
    </location>
</feature>
<evidence type="ECO:0000313" key="2">
    <source>
        <dbReference type="EMBL" id="PAX54312.1"/>
    </source>
</evidence>
<organism evidence="2 3">
    <name type="scientific">Brunnivagina elsteri CCALA 953</name>
    <dbReference type="NCBI Taxonomy" id="987040"/>
    <lineage>
        <taxon>Bacteria</taxon>
        <taxon>Bacillati</taxon>
        <taxon>Cyanobacteriota</taxon>
        <taxon>Cyanophyceae</taxon>
        <taxon>Nostocales</taxon>
        <taxon>Calotrichaceae</taxon>
        <taxon>Brunnivagina</taxon>
    </lineage>
</organism>
<reference evidence="2 3" key="1">
    <citation type="submission" date="2017-08" db="EMBL/GenBank/DDBJ databases">
        <title>Draft genome sequence of filamentous cyanobacterium Calothrix elsteri CCALA 953.</title>
        <authorList>
            <person name="Gagunashvili A.N."/>
            <person name="Elster J."/>
            <person name="Andresson O.S."/>
        </authorList>
    </citation>
    <scope>NUCLEOTIDE SEQUENCE [LARGE SCALE GENOMIC DNA]</scope>
    <source>
        <strain evidence="2 3">CCALA 953</strain>
    </source>
</reference>
<feature type="transmembrane region" description="Helical" evidence="1">
    <location>
        <begin position="165"/>
        <end position="184"/>
    </location>
</feature>
<evidence type="ECO:0000313" key="3">
    <source>
        <dbReference type="Proteomes" id="UP000218238"/>
    </source>
</evidence>
<comment type="caution">
    <text evidence="2">The sequence shown here is derived from an EMBL/GenBank/DDBJ whole genome shotgun (WGS) entry which is preliminary data.</text>
</comment>
<protein>
    <submittedName>
        <fullName evidence="2">Uncharacterized protein</fullName>
    </submittedName>
</protein>
<keyword evidence="1" id="KW-0812">Transmembrane</keyword>
<dbReference type="SUPFAM" id="SSF160246">
    <property type="entry name" value="EspE N-terminal domain-like"/>
    <property type="match status" value="1"/>
</dbReference>
<dbReference type="Proteomes" id="UP000218238">
    <property type="component" value="Unassembled WGS sequence"/>
</dbReference>
<accession>A0A2A2TJ54</accession>
<feature type="transmembrane region" description="Helical" evidence="1">
    <location>
        <begin position="204"/>
        <end position="224"/>
    </location>
</feature>
<feature type="transmembrane region" description="Helical" evidence="1">
    <location>
        <begin position="277"/>
        <end position="296"/>
    </location>
</feature>
<sequence length="315" mass="36259">MENNRNREEVFSQSLVKAGLISEEQLHQAVKQHQVHGKHLEEVLVEQGLVKPETIIYLKENFMFSETKNDTYNPNNFDISISAKQVFGIMLRIICFLVSTFLITQLVQRFAPDFFLRDGLALLFNLDEELNFPSVYSSFALLFAAIILGFIAYMKNSQQDFYTSYWKWLSITFSFLFFDELVSVHEHMIEPMKTLFNTKGFLSFAWVIPGSIGVLILFLVFLKFIINLPQKTRSNFLIAGAIYIAGCIGCELVGGYIVDNKLGFMPYLIEVTLEEFLEMLGIAIFIYGLFSHISYYGKGVIFKIQIPSKKLRLFN</sequence>
<feature type="transmembrane region" description="Helical" evidence="1">
    <location>
        <begin position="89"/>
        <end position="111"/>
    </location>
</feature>
<evidence type="ECO:0000256" key="1">
    <source>
        <dbReference type="SAM" id="Phobius"/>
    </source>
</evidence>
<dbReference type="EMBL" id="NTFS01000118">
    <property type="protein sequence ID" value="PAX54312.1"/>
    <property type="molecule type" value="Genomic_DNA"/>
</dbReference>
<feature type="transmembrane region" description="Helical" evidence="1">
    <location>
        <begin position="131"/>
        <end position="153"/>
    </location>
</feature>
<dbReference type="InterPro" id="IPR037257">
    <property type="entry name" value="T2SS_E_N_sf"/>
</dbReference>
<gene>
    <name evidence="2" type="ORF">CK510_12525</name>
</gene>
<keyword evidence="1" id="KW-0472">Membrane</keyword>
<keyword evidence="1" id="KW-1133">Transmembrane helix</keyword>
<keyword evidence="3" id="KW-1185">Reference proteome</keyword>
<proteinExistence type="predicted"/>
<name>A0A2A2TJ54_9CYAN</name>
<dbReference type="AlphaFoldDB" id="A0A2A2TJ54"/>